<comment type="caution">
    <text evidence="3">The sequence shown here is derived from an EMBL/GenBank/DDBJ whole genome shotgun (WGS) entry which is preliminary data.</text>
</comment>
<keyword evidence="1" id="KW-1133">Transmembrane helix</keyword>
<organism evidence="3 4">
    <name type="scientific">Penicillium italicum</name>
    <name type="common">Blue mold</name>
    <dbReference type="NCBI Taxonomy" id="40296"/>
    <lineage>
        <taxon>Eukaryota</taxon>
        <taxon>Fungi</taxon>
        <taxon>Dikarya</taxon>
        <taxon>Ascomycota</taxon>
        <taxon>Pezizomycotina</taxon>
        <taxon>Eurotiomycetes</taxon>
        <taxon>Eurotiomycetidae</taxon>
        <taxon>Eurotiales</taxon>
        <taxon>Aspergillaceae</taxon>
        <taxon>Penicillium</taxon>
    </lineage>
</organism>
<keyword evidence="1" id="KW-0472">Membrane</keyword>
<evidence type="ECO:0000313" key="4">
    <source>
        <dbReference type="Proteomes" id="UP000030104"/>
    </source>
</evidence>
<dbReference type="PhylomeDB" id="A0A0A2KZW1"/>
<name>A0A0A2KZW1_PENIT</name>
<feature type="transmembrane region" description="Helical" evidence="1">
    <location>
        <begin position="66"/>
        <end position="90"/>
    </location>
</feature>
<dbReference type="InterPro" id="IPR022742">
    <property type="entry name" value="Hydrolase_4"/>
</dbReference>
<feature type="domain" description="Serine aminopeptidase S33" evidence="2">
    <location>
        <begin position="260"/>
        <end position="516"/>
    </location>
</feature>
<dbReference type="EMBL" id="JQGA01000828">
    <property type="protein sequence ID" value="KGO73352.1"/>
    <property type="molecule type" value="Genomic_DNA"/>
</dbReference>
<dbReference type="SUPFAM" id="SSF53474">
    <property type="entry name" value="alpha/beta-Hydrolases"/>
    <property type="match status" value="1"/>
</dbReference>
<proteinExistence type="predicted"/>
<reference evidence="3 4" key="1">
    <citation type="journal article" date="2015" name="Mol. Plant Microbe Interact.">
        <title>Genome, transcriptome, and functional analyses of Penicillium expansum provide new insights into secondary metabolism and pathogenicity.</title>
        <authorList>
            <person name="Ballester A.R."/>
            <person name="Marcet-Houben M."/>
            <person name="Levin E."/>
            <person name="Sela N."/>
            <person name="Selma-Lazaro C."/>
            <person name="Carmona L."/>
            <person name="Wisniewski M."/>
            <person name="Droby S."/>
            <person name="Gonzalez-Candelas L."/>
            <person name="Gabaldon T."/>
        </authorList>
    </citation>
    <scope>NUCLEOTIDE SEQUENCE [LARGE SCALE GENOMIC DNA]</scope>
    <source>
        <strain evidence="3 4">PHI-1</strain>
    </source>
</reference>
<evidence type="ECO:0000256" key="1">
    <source>
        <dbReference type="SAM" id="Phobius"/>
    </source>
</evidence>
<feature type="transmembrane region" description="Helical" evidence="1">
    <location>
        <begin position="37"/>
        <end position="60"/>
    </location>
</feature>
<dbReference type="PANTHER" id="PTHR11614">
    <property type="entry name" value="PHOSPHOLIPASE-RELATED"/>
    <property type="match status" value="1"/>
</dbReference>
<feature type="transmembrane region" description="Helical" evidence="1">
    <location>
        <begin position="186"/>
        <end position="207"/>
    </location>
</feature>
<dbReference type="InterPro" id="IPR029058">
    <property type="entry name" value="AB_hydrolase_fold"/>
</dbReference>
<feature type="transmembrane region" description="Helical" evidence="1">
    <location>
        <begin position="157"/>
        <end position="180"/>
    </location>
</feature>
<dbReference type="GO" id="GO:0072330">
    <property type="term" value="P:monocarboxylic acid biosynthetic process"/>
    <property type="evidence" value="ECO:0007669"/>
    <property type="project" value="UniProtKB-ARBA"/>
</dbReference>
<feature type="transmembrane region" description="Helical" evidence="1">
    <location>
        <begin position="97"/>
        <end position="120"/>
    </location>
</feature>
<keyword evidence="4" id="KW-1185">Reference proteome</keyword>
<feature type="transmembrane region" description="Helical" evidence="1">
    <location>
        <begin position="6"/>
        <end position="30"/>
    </location>
</feature>
<gene>
    <name evidence="3" type="ORF">PITC_086400</name>
</gene>
<dbReference type="Gene3D" id="3.40.50.1820">
    <property type="entry name" value="alpha/beta hydrolase"/>
    <property type="match status" value="1"/>
</dbReference>
<dbReference type="InterPro" id="IPR051044">
    <property type="entry name" value="MAG_DAG_Lipase"/>
</dbReference>
<feature type="transmembrane region" description="Helical" evidence="1">
    <location>
        <begin position="214"/>
        <end position="238"/>
    </location>
</feature>
<evidence type="ECO:0000313" key="3">
    <source>
        <dbReference type="EMBL" id="KGO73352.1"/>
    </source>
</evidence>
<evidence type="ECO:0000259" key="2">
    <source>
        <dbReference type="Pfam" id="PF12146"/>
    </source>
</evidence>
<dbReference type="GO" id="GO:0017000">
    <property type="term" value="P:antibiotic biosynthetic process"/>
    <property type="evidence" value="ECO:0007669"/>
    <property type="project" value="UniProtKB-ARBA"/>
</dbReference>
<accession>A0A0A2KZW1</accession>
<feature type="transmembrane region" description="Helical" evidence="1">
    <location>
        <begin position="126"/>
        <end position="150"/>
    </location>
</feature>
<protein>
    <recommendedName>
        <fullName evidence="2">Serine aminopeptidase S33 domain-containing protein</fullName>
    </recommendedName>
</protein>
<sequence>MFVFLVFVYLVFVYLVFVYLVFVYLVFVYLVFVYLVFVYLVFVYLVFVYLVFVYLVFVYLVFVYLVFVYLVFVYLVFVYLVFVYLVFVYLVFVYLVFVYLVFVYLVFVYLVFVYLVFVYLVFVYLVFVYLVFVYLVFVYLVFVYLVFVYLVFVYLVFVYLVFVYLVFVYLVFVYLVFVYLVFVYLVFVYLVFVYLVFVYLVFVYLVFVYLVFVYLVFVFLMFVFLMVVFLMFVLQGYFESVHTLPDGLELYAKTWKTSESPLAVLAFIHGFSDHCNAYHDLFPTLVSAGVEVRSFDQRGWGRSVKKPRDRGKTGPTSQVLADIHSFLKSLPSRPDVPLFLMGHSMGGGQVLNYIFHPESPYNKDKSNRPKFAGVLLYSPLIALDSSSRPSKLIVSAGRVVAKLIPHKQRYSPLDANLLSRNKDVVKDFVADTLCHDTGTFEGLAGMLDRGIWLEGMFAAGPGAWVKSELPFWFGHGDADLITSYPATKDFGNVLTEKGGDVKFCSYEGAYHKLHDELPETTERFFADVKAWILSKVPETKGLVVQDEVERDEGEGVVDTAVHEDVETEGKAKL</sequence>
<dbReference type="AlphaFoldDB" id="A0A0A2KZW1"/>
<dbReference type="OrthoDB" id="10249433at2759"/>
<dbReference type="HOGENOM" id="CLU_475748_0_0_1"/>
<dbReference type="STRING" id="40296.A0A0A2KZW1"/>
<dbReference type="Proteomes" id="UP000030104">
    <property type="component" value="Unassembled WGS sequence"/>
</dbReference>
<dbReference type="Pfam" id="PF12146">
    <property type="entry name" value="Hydrolase_4"/>
    <property type="match status" value="1"/>
</dbReference>
<keyword evidence="1" id="KW-0812">Transmembrane</keyword>